<accession>A0A059DAW8</accession>
<evidence type="ECO:0000313" key="2">
    <source>
        <dbReference type="EMBL" id="KCW87873.1"/>
    </source>
</evidence>
<dbReference type="AlphaFoldDB" id="A0A059DAW8"/>
<feature type="compositionally biased region" description="Acidic residues" evidence="1">
    <location>
        <begin position="247"/>
        <end position="256"/>
    </location>
</feature>
<feature type="region of interest" description="Disordered" evidence="1">
    <location>
        <begin position="69"/>
        <end position="94"/>
    </location>
</feature>
<proteinExistence type="predicted"/>
<feature type="region of interest" description="Disordered" evidence="1">
    <location>
        <begin position="230"/>
        <end position="256"/>
    </location>
</feature>
<protein>
    <submittedName>
        <fullName evidence="2">Uncharacterized protein</fullName>
    </submittedName>
</protein>
<sequence length="256" mass="28878">MPGNETIPRDGIPLRHIVKPLICIFRIPELCIHVHQQILRHQVPCRPEFTHMGMHMHTQIFARQPCTQLDQERERELANQSRHTTDPNRQTNNEDTQKLHIHGHILPPLITQCTHSPLQSNSPGTQSSSRSTAPETWDSRLVGISNRTKRDNRQQNDFLKSRAKLRGASPARGASPMGDCRRSSSGLCRTSGVAMPIFKKRGNGDPGDEASTFPLEAIVVARGQSRLGFRKRDSTREMMDKRKMKEIDDDENDGGG</sequence>
<feature type="region of interest" description="Disordered" evidence="1">
    <location>
        <begin position="112"/>
        <end position="186"/>
    </location>
</feature>
<feature type="compositionally biased region" description="Basic and acidic residues" evidence="1">
    <location>
        <begin position="230"/>
        <end position="246"/>
    </location>
</feature>
<dbReference type="EMBL" id="KK198753">
    <property type="protein sequence ID" value="KCW87873.1"/>
    <property type="molecule type" value="Genomic_DNA"/>
</dbReference>
<reference evidence="2" key="1">
    <citation type="submission" date="2013-07" db="EMBL/GenBank/DDBJ databases">
        <title>The genome of Eucalyptus grandis.</title>
        <authorList>
            <person name="Schmutz J."/>
            <person name="Hayes R."/>
            <person name="Myburg A."/>
            <person name="Tuskan G."/>
            <person name="Grattapaglia D."/>
            <person name="Rokhsar D.S."/>
        </authorList>
    </citation>
    <scope>NUCLEOTIDE SEQUENCE</scope>
    <source>
        <tissue evidence="2">Leaf extractions</tissue>
    </source>
</reference>
<feature type="compositionally biased region" description="Polar residues" evidence="1">
    <location>
        <begin position="112"/>
        <end position="134"/>
    </location>
</feature>
<name>A0A059DAW8_EUCGR</name>
<feature type="compositionally biased region" description="Polar residues" evidence="1">
    <location>
        <begin position="78"/>
        <end position="94"/>
    </location>
</feature>
<gene>
    <name evidence="2" type="ORF">EUGRSUZ_A00268</name>
</gene>
<dbReference type="Gramene" id="KCW87873">
    <property type="protein sequence ID" value="KCW87873"/>
    <property type="gene ID" value="EUGRSUZ_A00268"/>
</dbReference>
<organism evidence="2">
    <name type="scientific">Eucalyptus grandis</name>
    <name type="common">Flooded gum</name>
    <dbReference type="NCBI Taxonomy" id="71139"/>
    <lineage>
        <taxon>Eukaryota</taxon>
        <taxon>Viridiplantae</taxon>
        <taxon>Streptophyta</taxon>
        <taxon>Embryophyta</taxon>
        <taxon>Tracheophyta</taxon>
        <taxon>Spermatophyta</taxon>
        <taxon>Magnoliopsida</taxon>
        <taxon>eudicotyledons</taxon>
        <taxon>Gunneridae</taxon>
        <taxon>Pentapetalae</taxon>
        <taxon>rosids</taxon>
        <taxon>malvids</taxon>
        <taxon>Myrtales</taxon>
        <taxon>Myrtaceae</taxon>
        <taxon>Myrtoideae</taxon>
        <taxon>Eucalypteae</taxon>
        <taxon>Eucalyptus</taxon>
    </lineage>
</organism>
<evidence type="ECO:0000256" key="1">
    <source>
        <dbReference type="SAM" id="MobiDB-lite"/>
    </source>
</evidence>
<dbReference type="InParanoid" id="A0A059DAW8"/>